<evidence type="ECO:0000313" key="6">
    <source>
        <dbReference type="EMBL" id="CAH3163662.1"/>
    </source>
</evidence>
<dbReference type="InterPro" id="IPR046347">
    <property type="entry name" value="bZIP_sf"/>
</dbReference>
<dbReference type="InterPro" id="IPR004827">
    <property type="entry name" value="bZIP"/>
</dbReference>
<evidence type="ECO:0000256" key="4">
    <source>
        <dbReference type="SAM" id="MobiDB-lite"/>
    </source>
</evidence>
<keyword evidence="2" id="KW-0238">DNA-binding</keyword>
<dbReference type="GO" id="GO:0000981">
    <property type="term" value="F:DNA-binding transcription factor activity, RNA polymerase II-specific"/>
    <property type="evidence" value="ECO:0007669"/>
    <property type="project" value="TreeGrafter"/>
</dbReference>
<accession>A0AAU9Y316</accession>
<sequence length="147" mass="16619">MEPGGVIRTVGNPVPDGNIVMDHAFEIAELPVKLELRYVIESKRAANGLDCPKIDHNSKDSKNQQLTPEEEQRRKLRRERNKVAASKCRMKRKEHVNTLRQASEELESANSQLEAEIAYLTAERDQLEMMLDAHVCNMEKAVGRGPA</sequence>
<feature type="domain" description="BZIP" evidence="5">
    <location>
        <begin position="71"/>
        <end position="134"/>
    </location>
</feature>
<dbReference type="SUPFAM" id="SSF57959">
    <property type="entry name" value="Leucine zipper domain"/>
    <property type="match status" value="1"/>
</dbReference>
<dbReference type="CDD" id="cd14721">
    <property type="entry name" value="bZIP_Fos"/>
    <property type="match status" value="1"/>
</dbReference>
<organism evidence="6 7">
    <name type="scientific">Pocillopora meandrina</name>
    <dbReference type="NCBI Taxonomy" id="46732"/>
    <lineage>
        <taxon>Eukaryota</taxon>
        <taxon>Metazoa</taxon>
        <taxon>Cnidaria</taxon>
        <taxon>Anthozoa</taxon>
        <taxon>Hexacorallia</taxon>
        <taxon>Scleractinia</taxon>
        <taxon>Astrocoeniina</taxon>
        <taxon>Pocilloporidae</taxon>
        <taxon>Pocillopora</taxon>
    </lineage>
</organism>
<protein>
    <recommendedName>
        <fullName evidence="5">BZIP domain-containing protein</fullName>
    </recommendedName>
</protein>
<dbReference type="GO" id="GO:0000978">
    <property type="term" value="F:RNA polymerase II cis-regulatory region sequence-specific DNA binding"/>
    <property type="evidence" value="ECO:0007669"/>
    <property type="project" value="TreeGrafter"/>
</dbReference>
<dbReference type="PANTHER" id="PTHR23351">
    <property type="entry name" value="FOS TRANSCRIPTION FACTOR-RELATED"/>
    <property type="match status" value="1"/>
</dbReference>
<name>A0AAU9Y316_9CNID</name>
<evidence type="ECO:0000256" key="3">
    <source>
        <dbReference type="ARBA" id="ARBA00023163"/>
    </source>
</evidence>
<reference evidence="6 7" key="1">
    <citation type="submission" date="2022-05" db="EMBL/GenBank/DDBJ databases">
        <authorList>
            <consortium name="Genoscope - CEA"/>
            <person name="William W."/>
        </authorList>
    </citation>
    <scope>NUCLEOTIDE SEQUENCE [LARGE SCALE GENOMIC DNA]</scope>
</reference>
<dbReference type="PROSITE" id="PS00036">
    <property type="entry name" value="BZIP_BASIC"/>
    <property type="match status" value="1"/>
</dbReference>
<feature type="compositionally biased region" description="Basic and acidic residues" evidence="4">
    <location>
        <begin position="52"/>
        <end position="62"/>
    </location>
</feature>
<keyword evidence="7" id="KW-1185">Reference proteome</keyword>
<dbReference type="PROSITE" id="PS50217">
    <property type="entry name" value="BZIP"/>
    <property type="match status" value="1"/>
</dbReference>
<dbReference type="SMART" id="SM00338">
    <property type="entry name" value="BRLZ"/>
    <property type="match status" value="1"/>
</dbReference>
<evidence type="ECO:0000313" key="7">
    <source>
        <dbReference type="Proteomes" id="UP001159428"/>
    </source>
</evidence>
<dbReference type="Proteomes" id="UP001159428">
    <property type="component" value="Unassembled WGS sequence"/>
</dbReference>
<evidence type="ECO:0000259" key="5">
    <source>
        <dbReference type="PROSITE" id="PS50217"/>
    </source>
</evidence>
<dbReference type="Pfam" id="PF00170">
    <property type="entry name" value="bZIP_1"/>
    <property type="match status" value="1"/>
</dbReference>
<dbReference type="EMBL" id="CALNXJ010000094">
    <property type="protein sequence ID" value="CAH3163662.1"/>
    <property type="molecule type" value="Genomic_DNA"/>
</dbReference>
<dbReference type="InterPro" id="IPR000837">
    <property type="entry name" value="AP-1"/>
</dbReference>
<proteinExistence type="predicted"/>
<dbReference type="PRINTS" id="PR00042">
    <property type="entry name" value="LEUZIPPRFOS"/>
</dbReference>
<dbReference type="FunFam" id="1.20.5.170:FF:000006">
    <property type="entry name" value="fos-related antigen 2 isoform X1"/>
    <property type="match status" value="1"/>
</dbReference>
<dbReference type="AlphaFoldDB" id="A0AAU9Y316"/>
<keyword evidence="1" id="KW-0805">Transcription regulation</keyword>
<gene>
    <name evidence="6" type="ORF">PMEA_00035621</name>
</gene>
<dbReference type="Gene3D" id="1.20.5.170">
    <property type="match status" value="1"/>
</dbReference>
<keyword evidence="3" id="KW-0804">Transcription</keyword>
<dbReference type="GO" id="GO:0005634">
    <property type="term" value="C:nucleus"/>
    <property type="evidence" value="ECO:0007669"/>
    <property type="project" value="TreeGrafter"/>
</dbReference>
<feature type="region of interest" description="Disordered" evidence="4">
    <location>
        <begin position="49"/>
        <end position="96"/>
    </location>
</feature>
<evidence type="ECO:0000256" key="1">
    <source>
        <dbReference type="ARBA" id="ARBA00023015"/>
    </source>
</evidence>
<dbReference type="PANTHER" id="PTHR23351:SF24">
    <property type="entry name" value="ACTIVATING TRANSCRIPTION FACTOR 3-RELATED"/>
    <property type="match status" value="1"/>
</dbReference>
<evidence type="ECO:0000256" key="2">
    <source>
        <dbReference type="ARBA" id="ARBA00023125"/>
    </source>
</evidence>
<comment type="caution">
    <text evidence="6">The sequence shown here is derived from an EMBL/GenBank/DDBJ whole genome shotgun (WGS) entry which is preliminary data.</text>
</comment>